<feature type="compositionally biased region" description="Polar residues" evidence="1">
    <location>
        <begin position="7"/>
        <end position="19"/>
    </location>
</feature>
<sequence length="94" mass="10445">MYGNDPASKSRTSEANLTTAKPEMTARIPMAVRSPDQDQRQVPVYLTEGMECYQPETGSTDEPGRDPPTEEFETLLPGDPEVDQDDIVVTYHPC</sequence>
<proteinExistence type="predicted"/>
<dbReference type="AlphaFoldDB" id="A0A9W8DL36"/>
<dbReference type="Proteomes" id="UP001150569">
    <property type="component" value="Unassembled WGS sequence"/>
</dbReference>
<dbReference type="EMBL" id="JANBPT010001501">
    <property type="protein sequence ID" value="KAJ1907173.1"/>
    <property type="molecule type" value="Genomic_DNA"/>
</dbReference>
<protein>
    <submittedName>
        <fullName evidence="2">Uncharacterized protein</fullName>
    </submittedName>
</protein>
<feature type="region of interest" description="Disordered" evidence="1">
    <location>
        <begin position="1"/>
        <end position="39"/>
    </location>
</feature>
<gene>
    <name evidence="2" type="ORF">IWQ60_011913</name>
</gene>
<feature type="region of interest" description="Disordered" evidence="1">
    <location>
        <begin position="53"/>
        <end position="82"/>
    </location>
</feature>
<evidence type="ECO:0000256" key="1">
    <source>
        <dbReference type="SAM" id="MobiDB-lite"/>
    </source>
</evidence>
<evidence type="ECO:0000313" key="3">
    <source>
        <dbReference type="Proteomes" id="UP001150569"/>
    </source>
</evidence>
<organism evidence="2 3">
    <name type="scientific">Tieghemiomyces parasiticus</name>
    <dbReference type="NCBI Taxonomy" id="78921"/>
    <lineage>
        <taxon>Eukaryota</taxon>
        <taxon>Fungi</taxon>
        <taxon>Fungi incertae sedis</taxon>
        <taxon>Zoopagomycota</taxon>
        <taxon>Kickxellomycotina</taxon>
        <taxon>Dimargaritomycetes</taxon>
        <taxon>Dimargaritales</taxon>
        <taxon>Dimargaritaceae</taxon>
        <taxon>Tieghemiomyces</taxon>
    </lineage>
</organism>
<accession>A0A9W8DL36</accession>
<evidence type="ECO:0000313" key="2">
    <source>
        <dbReference type="EMBL" id="KAJ1907173.1"/>
    </source>
</evidence>
<name>A0A9W8DL36_9FUNG</name>
<comment type="caution">
    <text evidence="2">The sequence shown here is derived from an EMBL/GenBank/DDBJ whole genome shotgun (WGS) entry which is preliminary data.</text>
</comment>
<reference evidence="2" key="1">
    <citation type="submission" date="2022-07" db="EMBL/GenBank/DDBJ databases">
        <title>Phylogenomic reconstructions and comparative analyses of Kickxellomycotina fungi.</title>
        <authorList>
            <person name="Reynolds N.K."/>
            <person name="Stajich J.E."/>
            <person name="Barry K."/>
            <person name="Grigoriev I.V."/>
            <person name="Crous P."/>
            <person name="Smith M.E."/>
        </authorList>
    </citation>
    <scope>NUCLEOTIDE SEQUENCE</scope>
    <source>
        <strain evidence="2">RSA 861</strain>
    </source>
</reference>
<keyword evidence="3" id="KW-1185">Reference proteome</keyword>